<feature type="domain" description="Glycerol-3-phosphate dehydrogenase NAD-dependent C-terminal" evidence="20">
    <location>
        <begin position="179"/>
        <end position="319"/>
    </location>
</feature>
<evidence type="ECO:0000256" key="17">
    <source>
        <dbReference type="PIRSR" id="PIRSR000114-3"/>
    </source>
</evidence>
<dbReference type="GO" id="GO:0046167">
    <property type="term" value="P:glycerol-3-phosphate biosynthetic process"/>
    <property type="evidence" value="ECO:0007669"/>
    <property type="project" value="UniProtKB-UniRule"/>
</dbReference>
<feature type="binding site" evidence="14">
    <location>
        <position position="137"/>
    </location>
    <ligand>
        <name>sn-glycerol 3-phosphate</name>
        <dbReference type="ChEBI" id="CHEBI:57597"/>
    </ligand>
</feature>
<evidence type="ECO:0000256" key="2">
    <source>
        <dbReference type="ARBA" id="ARBA00022516"/>
    </source>
</evidence>
<dbReference type="UniPathway" id="UPA00940"/>
<feature type="binding site" evidence="17">
    <location>
        <begin position="10"/>
        <end position="15"/>
    </location>
    <ligand>
        <name>NAD(+)</name>
        <dbReference type="ChEBI" id="CHEBI:57540"/>
    </ligand>
</feature>
<feature type="binding site" evidence="14">
    <location>
        <position position="107"/>
    </location>
    <ligand>
        <name>NADPH</name>
        <dbReference type="ChEBI" id="CHEBI:57783"/>
    </ligand>
</feature>
<comment type="caution">
    <text evidence="21">The sequence shown here is derived from an EMBL/GenBank/DDBJ whole genome shotgun (WGS) entry which is preliminary data.</text>
</comment>
<dbReference type="PROSITE" id="PS00957">
    <property type="entry name" value="NAD_G3PDH"/>
    <property type="match status" value="1"/>
</dbReference>
<dbReference type="InterPro" id="IPR008927">
    <property type="entry name" value="6-PGluconate_DH-like_C_sf"/>
</dbReference>
<sequence>MKANSVAVIGGGAFGTALACVARKAGNDVCIWARNQTVVADINEGRGNPLYLPDVSLESGITATTDMAEALEGAQAVLLVVPSQHLREIAERMAPHASGKAVALCSKGVERSTGKLMSEVAAQCLPDSGIAVLSGPTFARELALGLPGAVTLAATEEWVQNTILQTVGIPTFRPYVSNDVVGAEIGGAVKNVLAIACGIVTGRNLGENARAALVTRGLAEVMRLAVKLGARAETVMGLSGLGDLTLTCNSPQSRNMSFGIELGRGRTVAEILAERRAVTEGVWSAESVCDLADKLKVDMPICQAVNRIVSLDADIEKTISDVLNRPFRQEHG</sequence>
<dbReference type="PANTHER" id="PTHR11728">
    <property type="entry name" value="GLYCEROL-3-PHOSPHATE DEHYDROGENASE"/>
    <property type="match status" value="1"/>
</dbReference>
<dbReference type="InterPro" id="IPR036291">
    <property type="entry name" value="NAD(P)-bd_dom_sf"/>
</dbReference>
<dbReference type="FunFam" id="1.10.1040.10:FF:000001">
    <property type="entry name" value="Glycerol-3-phosphate dehydrogenase [NAD(P)+]"/>
    <property type="match status" value="1"/>
</dbReference>
<keyword evidence="5 14" id="KW-0560">Oxidoreductase</keyword>
<feature type="binding site" evidence="14">
    <location>
        <position position="51"/>
    </location>
    <ligand>
        <name>NADPH</name>
        <dbReference type="ChEBI" id="CHEBI:57783"/>
    </ligand>
</feature>
<feature type="binding site" evidence="16">
    <location>
        <position position="107"/>
    </location>
    <ligand>
        <name>substrate</name>
    </ligand>
</feature>
<feature type="binding site" evidence="14">
    <location>
        <position position="278"/>
    </location>
    <ligand>
        <name>NADPH</name>
        <dbReference type="ChEBI" id="CHEBI:57783"/>
    </ligand>
</feature>
<keyword evidence="22" id="KW-1185">Reference proteome</keyword>
<feature type="binding site" evidence="14">
    <location>
        <position position="190"/>
    </location>
    <ligand>
        <name>sn-glycerol 3-phosphate</name>
        <dbReference type="ChEBI" id="CHEBI:57597"/>
    </ligand>
</feature>
<dbReference type="Gene3D" id="1.10.1040.10">
    <property type="entry name" value="N-(1-d-carboxylethyl)-l-norvaline Dehydrogenase, domain 2"/>
    <property type="match status" value="1"/>
</dbReference>
<dbReference type="InterPro" id="IPR013328">
    <property type="entry name" value="6PGD_dom2"/>
</dbReference>
<feature type="domain" description="Glycerol-3-phosphate dehydrogenase NAD-dependent N-terminal" evidence="19">
    <location>
        <begin position="6"/>
        <end position="157"/>
    </location>
</feature>
<dbReference type="PROSITE" id="PS51257">
    <property type="entry name" value="PROKAR_LIPOPROTEIN"/>
    <property type="match status" value="1"/>
</dbReference>
<feature type="active site" description="Proton acceptor" evidence="14 15">
    <location>
        <position position="190"/>
    </location>
</feature>
<comment type="caution">
    <text evidence="14">Lacks conserved residue(s) required for the propagation of feature annotation.</text>
</comment>
<name>A0A3D9HF51_9PROT</name>
<evidence type="ECO:0000256" key="1">
    <source>
        <dbReference type="ARBA" id="ARBA00011009"/>
    </source>
</evidence>
<evidence type="ECO:0000256" key="14">
    <source>
        <dbReference type="HAMAP-Rule" id="MF_00394"/>
    </source>
</evidence>
<comment type="subcellular location">
    <subcellularLocation>
        <location evidence="14">Cytoplasm</location>
    </subcellularLocation>
</comment>
<evidence type="ECO:0000256" key="16">
    <source>
        <dbReference type="PIRSR" id="PIRSR000114-2"/>
    </source>
</evidence>
<evidence type="ECO:0000256" key="11">
    <source>
        <dbReference type="ARBA" id="ARBA00066687"/>
    </source>
</evidence>
<dbReference type="PRINTS" id="PR00077">
    <property type="entry name" value="GPDHDRGNASE"/>
</dbReference>
<feature type="binding site" evidence="14">
    <location>
        <position position="255"/>
    </location>
    <ligand>
        <name>sn-glycerol 3-phosphate</name>
        <dbReference type="ChEBI" id="CHEBI:57597"/>
    </ligand>
</feature>
<dbReference type="Gene3D" id="3.40.50.720">
    <property type="entry name" value="NAD(P)-binding Rossmann-like Domain"/>
    <property type="match status" value="1"/>
</dbReference>
<comment type="catalytic activity">
    <reaction evidence="10">
        <text>sn-glycerol 3-phosphate + NADP(+) = dihydroxyacetone phosphate + NADPH + H(+)</text>
        <dbReference type="Rhea" id="RHEA:11096"/>
        <dbReference type="ChEBI" id="CHEBI:15378"/>
        <dbReference type="ChEBI" id="CHEBI:57597"/>
        <dbReference type="ChEBI" id="CHEBI:57642"/>
        <dbReference type="ChEBI" id="CHEBI:57783"/>
        <dbReference type="ChEBI" id="CHEBI:58349"/>
        <dbReference type="EC" id="1.1.1.94"/>
    </reaction>
    <physiologicalReaction direction="right-to-left" evidence="10">
        <dbReference type="Rhea" id="RHEA:11098"/>
    </physiologicalReaction>
</comment>
<dbReference type="GO" id="GO:0046168">
    <property type="term" value="P:glycerol-3-phosphate catabolic process"/>
    <property type="evidence" value="ECO:0007669"/>
    <property type="project" value="InterPro"/>
</dbReference>
<feature type="binding site" evidence="14">
    <location>
        <position position="14"/>
    </location>
    <ligand>
        <name>NADPH</name>
        <dbReference type="ChEBI" id="CHEBI:57783"/>
    </ligand>
</feature>
<keyword evidence="8 14" id="KW-0594">Phospholipid biosynthesis</keyword>
<feature type="binding site" evidence="14">
    <location>
        <position position="254"/>
    </location>
    <ligand>
        <name>sn-glycerol 3-phosphate</name>
        <dbReference type="ChEBI" id="CHEBI:57597"/>
    </ligand>
</feature>
<evidence type="ECO:0000313" key="22">
    <source>
        <dbReference type="Proteomes" id="UP000256845"/>
    </source>
</evidence>
<dbReference type="GO" id="GO:0005975">
    <property type="term" value="P:carbohydrate metabolic process"/>
    <property type="evidence" value="ECO:0007669"/>
    <property type="project" value="InterPro"/>
</dbReference>
<dbReference type="AlphaFoldDB" id="A0A3D9HF51"/>
<feature type="binding site" evidence="17">
    <location>
        <position position="254"/>
    </location>
    <ligand>
        <name>NAD(+)</name>
        <dbReference type="ChEBI" id="CHEBI:57540"/>
    </ligand>
</feature>
<feature type="binding site" evidence="14">
    <location>
        <position position="139"/>
    </location>
    <ligand>
        <name>NADPH</name>
        <dbReference type="ChEBI" id="CHEBI:57783"/>
    </ligand>
</feature>
<dbReference type="Proteomes" id="UP000256845">
    <property type="component" value="Unassembled WGS sequence"/>
</dbReference>
<gene>
    <name evidence="14" type="primary">gpsA</name>
    <name evidence="21" type="ORF">DFP90_108127</name>
</gene>
<evidence type="ECO:0000313" key="21">
    <source>
        <dbReference type="EMBL" id="RED48108.1"/>
    </source>
</evidence>
<feature type="binding site" evidence="14">
    <location>
        <position position="107"/>
    </location>
    <ligand>
        <name>sn-glycerol 3-phosphate</name>
        <dbReference type="ChEBI" id="CHEBI:57597"/>
    </ligand>
</feature>
<dbReference type="GO" id="GO:0006650">
    <property type="term" value="P:glycerophospholipid metabolic process"/>
    <property type="evidence" value="ECO:0007669"/>
    <property type="project" value="UniProtKB-UniRule"/>
</dbReference>
<dbReference type="GO" id="GO:0051287">
    <property type="term" value="F:NAD binding"/>
    <property type="evidence" value="ECO:0007669"/>
    <property type="project" value="InterPro"/>
</dbReference>
<feature type="binding site" evidence="14">
    <location>
        <position position="253"/>
    </location>
    <ligand>
        <name>sn-glycerol 3-phosphate</name>
        <dbReference type="ChEBI" id="CHEBI:57597"/>
    </ligand>
</feature>
<dbReference type="NCBIfam" id="NF000940">
    <property type="entry name" value="PRK00094.1-2"/>
    <property type="match status" value="1"/>
</dbReference>
<dbReference type="GO" id="GO:0008654">
    <property type="term" value="P:phospholipid biosynthetic process"/>
    <property type="evidence" value="ECO:0007669"/>
    <property type="project" value="UniProtKB-KW"/>
</dbReference>
<keyword evidence="7 14" id="KW-0443">Lipid metabolism</keyword>
<evidence type="ECO:0000259" key="19">
    <source>
        <dbReference type="Pfam" id="PF01210"/>
    </source>
</evidence>
<feature type="binding site" evidence="17">
    <location>
        <position position="139"/>
    </location>
    <ligand>
        <name>NAD(+)</name>
        <dbReference type="ChEBI" id="CHEBI:57540"/>
    </ligand>
</feature>
<comment type="similarity">
    <text evidence="1 14 18">Belongs to the NAD-dependent glycerol-3-phosphate dehydrogenase family.</text>
</comment>
<dbReference type="PIRSF" id="PIRSF000114">
    <property type="entry name" value="Glycerol-3-P_dh"/>
    <property type="match status" value="1"/>
</dbReference>
<dbReference type="RefSeq" id="WP_115937730.1">
    <property type="nucleotide sequence ID" value="NZ_QRDW01000008.1"/>
</dbReference>
<evidence type="ECO:0000256" key="18">
    <source>
        <dbReference type="RuleBase" id="RU000437"/>
    </source>
</evidence>
<dbReference type="InterPro" id="IPR006109">
    <property type="entry name" value="G3P_DH_NAD-dep_C"/>
</dbReference>
<comment type="function">
    <text evidence="14">Catalyzes the reduction of the glycolytic intermediate dihydroxyacetone phosphate (DHAP) to sn-glycerol 3-phosphate (G3P), the key precursor for phospholipid synthesis.</text>
</comment>
<feature type="binding site" evidence="14">
    <location>
        <position position="135"/>
    </location>
    <ligand>
        <name>sn-glycerol 3-phosphate</name>
        <dbReference type="ChEBI" id="CHEBI:57597"/>
    </ligand>
</feature>
<dbReference type="GO" id="GO:0005829">
    <property type="term" value="C:cytosol"/>
    <property type="evidence" value="ECO:0007669"/>
    <property type="project" value="TreeGrafter"/>
</dbReference>
<feature type="binding site" evidence="14">
    <location>
        <position position="280"/>
    </location>
    <ligand>
        <name>NADPH</name>
        <dbReference type="ChEBI" id="CHEBI:57783"/>
    </ligand>
</feature>
<comment type="catalytic activity">
    <reaction evidence="14">
        <text>sn-glycerol 3-phosphate + NAD(+) = dihydroxyacetone phosphate + NADH + H(+)</text>
        <dbReference type="Rhea" id="RHEA:11092"/>
        <dbReference type="ChEBI" id="CHEBI:15378"/>
        <dbReference type="ChEBI" id="CHEBI:57540"/>
        <dbReference type="ChEBI" id="CHEBI:57597"/>
        <dbReference type="ChEBI" id="CHEBI:57642"/>
        <dbReference type="ChEBI" id="CHEBI:57945"/>
        <dbReference type="EC" id="1.1.1.94"/>
    </reaction>
</comment>
<dbReference type="NCBIfam" id="NF000942">
    <property type="entry name" value="PRK00094.1-4"/>
    <property type="match status" value="1"/>
</dbReference>
<evidence type="ECO:0000256" key="13">
    <source>
        <dbReference type="ARBA" id="ARBA00080511"/>
    </source>
</evidence>
<dbReference type="SUPFAM" id="SSF48179">
    <property type="entry name" value="6-phosphogluconate dehydrogenase C-terminal domain-like"/>
    <property type="match status" value="1"/>
</dbReference>
<evidence type="ECO:0000256" key="3">
    <source>
        <dbReference type="ARBA" id="ARBA00022741"/>
    </source>
</evidence>
<keyword evidence="3 14" id="KW-0547">Nucleotide-binding</keyword>
<dbReference type="Pfam" id="PF07479">
    <property type="entry name" value="NAD_Gly3P_dh_C"/>
    <property type="match status" value="1"/>
</dbReference>
<dbReference type="EMBL" id="QRDW01000008">
    <property type="protein sequence ID" value="RED48108.1"/>
    <property type="molecule type" value="Genomic_DNA"/>
</dbReference>
<feature type="binding site" evidence="14">
    <location>
        <position position="243"/>
    </location>
    <ligand>
        <name>sn-glycerol 3-phosphate</name>
        <dbReference type="ChEBI" id="CHEBI:57597"/>
    </ligand>
</feature>
<evidence type="ECO:0000256" key="6">
    <source>
        <dbReference type="ARBA" id="ARBA00023027"/>
    </source>
</evidence>
<evidence type="ECO:0000256" key="4">
    <source>
        <dbReference type="ARBA" id="ARBA00022857"/>
    </source>
</evidence>
<keyword evidence="4 14" id="KW-0521">NADP</keyword>
<keyword evidence="2 14" id="KW-0444">Lipid biosynthesis</keyword>
<organism evidence="21 22">
    <name type="scientific">Aestuariispira insulae</name>
    <dbReference type="NCBI Taxonomy" id="1461337"/>
    <lineage>
        <taxon>Bacteria</taxon>
        <taxon>Pseudomonadati</taxon>
        <taxon>Pseudomonadota</taxon>
        <taxon>Alphaproteobacteria</taxon>
        <taxon>Rhodospirillales</taxon>
        <taxon>Kiloniellaceae</taxon>
        <taxon>Aestuariispira</taxon>
    </lineage>
</organism>
<keyword evidence="14" id="KW-0963">Cytoplasm</keyword>
<feature type="binding site" evidence="14">
    <location>
        <position position="254"/>
    </location>
    <ligand>
        <name>NADPH</name>
        <dbReference type="ChEBI" id="CHEBI:57783"/>
    </ligand>
</feature>
<comment type="pathway">
    <text evidence="14">Membrane lipid metabolism; glycerophospholipid metabolism.</text>
</comment>
<dbReference type="PANTHER" id="PTHR11728:SF1">
    <property type="entry name" value="GLYCEROL-3-PHOSPHATE DEHYDROGENASE [NAD(+)] 2, CHLOROPLASTIC"/>
    <property type="match status" value="1"/>
</dbReference>
<keyword evidence="6 14" id="KW-0520">NAD</keyword>
<dbReference type="EC" id="1.1.1.94" evidence="11 14"/>
<dbReference type="InterPro" id="IPR006168">
    <property type="entry name" value="G3P_DH_NAD-dep"/>
</dbReference>
<dbReference type="FunFam" id="3.40.50.720:FF:000019">
    <property type="entry name" value="Glycerol-3-phosphate dehydrogenase [NAD(P)+]"/>
    <property type="match status" value="1"/>
</dbReference>
<proteinExistence type="inferred from homology"/>
<evidence type="ECO:0000256" key="5">
    <source>
        <dbReference type="ARBA" id="ARBA00023002"/>
    </source>
</evidence>
<evidence type="ECO:0000256" key="10">
    <source>
        <dbReference type="ARBA" id="ARBA00052716"/>
    </source>
</evidence>
<evidence type="ECO:0000256" key="7">
    <source>
        <dbReference type="ARBA" id="ARBA00023098"/>
    </source>
</evidence>
<dbReference type="GO" id="GO:0141152">
    <property type="term" value="F:glycerol-3-phosphate dehydrogenase (NAD+) activity"/>
    <property type="evidence" value="ECO:0007669"/>
    <property type="project" value="RHEA"/>
</dbReference>
<dbReference type="Pfam" id="PF01210">
    <property type="entry name" value="NAD_Gly3P_dh_N"/>
    <property type="match status" value="1"/>
</dbReference>
<evidence type="ECO:0000256" key="15">
    <source>
        <dbReference type="PIRSR" id="PIRSR000114-1"/>
    </source>
</evidence>
<keyword evidence="9 14" id="KW-1208">Phospholipid metabolism</keyword>
<evidence type="ECO:0000256" key="12">
    <source>
        <dbReference type="ARBA" id="ARBA00069372"/>
    </source>
</evidence>
<dbReference type="InterPro" id="IPR011128">
    <property type="entry name" value="G3P_DH_NAD-dep_N"/>
</dbReference>
<evidence type="ECO:0000259" key="20">
    <source>
        <dbReference type="Pfam" id="PF07479"/>
    </source>
</evidence>
<dbReference type="SUPFAM" id="SSF51735">
    <property type="entry name" value="NAD(P)-binding Rossmann-fold domains"/>
    <property type="match status" value="1"/>
</dbReference>
<evidence type="ECO:0000256" key="8">
    <source>
        <dbReference type="ARBA" id="ARBA00023209"/>
    </source>
</evidence>
<feature type="binding site" evidence="16">
    <location>
        <begin position="254"/>
        <end position="255"/>
    </location>
    <ligand>
        <name>substrate</name>
    </ligand>
</feature>
<reference evidence="21 22" key="1">
    <citation type="submission" date="2018-07" db="EMBL/GenBank/DDBJ databases">
        <title>Genomic Encyclopedia of Type Strains, Phase III (KMG-III): the genomes of soil and plant-associated and newly described type strains.</title>
        <authorList>
            <person name="Whitman W."/>
        </authorList>
    </citation>
    <scope>NUCLEOTIDE SEQUENCE [LARGE SCALE GENOMIC DNA]</scope>
    <source>
        <strain evidence="21 22">CECT 8488</strain>
    </source>
</reference>
<dbReference type="HAMAP" id="MF_00394">
    <property type="entry name" value="NAD_Glyc3P_dehydrog"/>
    <property type="match status" value="1"/>
</dbReference>
<dbReference type="OrthoDB" id="9812273at2"/>
<accession>A0A3D9HF51</accession>
<protein>
    <recommendedName>
        <fullName evidence="12 14">Glycerol-3-phosphate dehydrogenase [NAD(P)+]</fullName>
        <ecNumber evidence="11 14">1.1.1.94</ecNumber>
    </recommendedName>
    <alternativeName>
        <fullName evidence="14">NAD(P)(+)-dependent glycerol-3-phosphate dehydrogenase</fullName>
    </alternativeName>
    <alternativeName>
        <fullName evidence="13 14">NAD(P)H-dependent dihydroxyacetone-phosphate reductase</fullName>
    </alternativeName>
</protein>
<evidence type="ECO:0000256" key="9">
    <source>
        <dbReference type="ARBA" id="ARBA00023264"/>
    </source>
</evidence>
<dbReference type="GO" id="GO:0141153">
    <property type="term" value="F:glycerol-3-phosphate dehydrogenase (NADP+) activity"/>
    <property type="evidence" value="ECO:0007669"/>
    <property type="project" value="RHEA"/>
</dbReference>
<feature type="binding site" evidence="14">
    <location>
        <position position="34"/>
    </location>
    <ligand>
        <name>NADPH</name>
        <dbReference type="ChEBI" id="CHEBI:57783"/>
    </ligand>
</feature>